<feature type="compositionally biased region" description="Basic and acidic residues" evidence="13">
    <location>
        <begin position="853"/>
        <end position="863"/>
    </location>
</feature>
<keyword evidence="5" id="KW-0963">Cytoplasm</keyword>
<dbReference type="HAMAP" id="MF_01902">
    <property type="entry name" value="DNApol_error_prone"/>
    <property type="match status" value="1"/>
</dbReference>
<dbReference type="Pfam" id="PF02811">
    <property type="entry name" value="PHP"/>
    <property type="match status" value="1"/>
</dbReference>
<dbReference type="Pfam" id="PF01336">
    <property type="entry name" value="tRNA_anti-codon"/>
    <property type="match status" value="1"/>
</dbReference>
<dbReference type="Pfam" id="PF07733">
    <property type="entry name" value="DNA_pol3_alpha"/>
    <property type="match status" value="1"/>
</dbReference>
<dbReference type="GO" id="GO:0006281">
    <property type="term" value="P:DNA repair"/>
    <property type="evidence" value="ECO:0007669"/>
    <property type="project" value="UniProtKB-KW"/>
</dbReference>
<dbReference type="SUPFAM" id="SSF89550">
    <property type="entry name" value="PHP domain-like"/>
    <property type="match status" value="1"/>
</dbReference>
<keyword evidence="8" id="KW-0235">DNA replication</keyword>
<sequence>MGSYVELHGRSAFSFLRGASQPDELAEACADRGVGAMALCDRGGVYGSARFHTACRELGLKGIVGCELPMADGTALPVIVKSRVGYQNLCRLLTDTHLGLGDDRGGGFATKVAPTDRVGLSRHKAASHKELKKGEGRVAWEDLAGRVEGLLALTGDEEGVLRPYWERGDKDGMRERVSSLRDVFGEGNVFVELQRRHERGEERLVSGLRDLAAAEGLPLVATNGVSYARPQGRALMDVFTCLREKVKLDEAGGLLSRNGQRFVKAPEAMRYLFRDIPEAVENTLRIAERVEFGLENLGYQFPSYEVPRGESMDTFLRKVVFAGARKRFRGEPNEKTRRQMEHELAVIAKLGFSGYFLIVWDLVNFCRDNGIMAQGRGSAANSVVCFCLEITPVDPVGAGLLFERFLNEERRSWPDIDIDLPSGERREQVIQEVYRRYGRHGAAMTANVITYRRKSATREVGKVLGFEEEFLGRFSSLFGSHNYEHGVGFEEQLEKSGIAKEHPRAKALSALCVQVLGLPRHLGQHSGGMVICQGALDTVVPLEPASMPGRSVCQWDKNDCEDLGIVKVDLLGLGMMAVMQDTIETLNRKGVDIDMARIPKDDTATFEMMQRADTVGVFQIESRAQIATLPRMKPKCFYDVVVEVGIIRPGPIQGKMVHPYLERREDPSKIEYIDERLVEVLERTLGVALFQEQILKVAMVMADFSGGEAEELRRAVSTFSTNEKRMNKVLGKLVKAMRDRGVEEEKVKSVVQSVSSFAHYGFPESHAISFGLLAYVSTYLKCHYPEEFFVGLLNNQPMGFYSPATLIQDAKRRGIRVRAVCVMESRWECVAQWKGEGVRVESEGNHGWTRMGADGDRDARGDRVTSTLPQDRDVEEIAAQGRFPRGRDDAAWRERQPYGDGVGALVEGSRPRSLLPGEIRLGLVMVKGLSREKGKAMVAERDRLTFRSLKDFRFRTRFNKEELRQLASIGALNCFCGDRRRALWEVESLLDEDDLFARVEEPEGEGLSPLEVMTHLERLQADYAGVGVTVGTHPMASLRSELGGVWRACDLDTTPNGARVKIAGQVICRQRPGTAKGFVFISMEDETGISNTIVLPQLFEKCRLTITQEKFLVISGVLQRQKGVTHVKADRIEALVTGGVPAARSYDFH</sequence>
<gene>
    <name evidence="15" type="ORF">IEN85_20545</name>
</gene>
<evidence type="ECO:0000256" key="1">
    <source>
        <dbReference type="ARBA" id="ARBA00004496"/>
    </source>
</evidence>
<evidence type="ECO:0000256" key="5">
    <source>
        <dbReference type="ARBA" id="ARBA00022490"/>
    </source>
</evidence>
<comment type="catalytic activity">
    <reaction evidence="12">
        <text>DNA(n) + a 2'-deoxyribonucleoside 5'-triphosphate = DNA(n+1) + diphosphate</text>
        <dbReference type="Rhea" id="RHEA:22508"/>
        <dbReference type="Rhea" id="RHEA-COMP:17339"/>
        <dbReference type="Rhea" id="RHEA-COMP:17340"/>
        <dbReference type="ChEBI" id="CHEBI:33019"/>
        <dbReference type="ChEBI" id="CHEBI:61560"/>
        <dbReference type="ChEBI" id="CHEBI:173112"/>
        <dbReference type="EC" id="2.7.7.7"/>
    </reaction>
</comment>
<protein>
    <recommendedName>
        <fullName evidence="4">Error-prone DNA polymerase</fullName>
        <ecNumber evidence="3">2.7.7.7</ecNumber>
    </recommendedName>
</protein>
<evidence type="ECO:0000256" key="9">
    <source>
        <dbReference type="ARBA" id="ARBA00022763"/>
    </source>
</evidence>
<evidence type="ECO:0000313" key="16">
    <source>
        <dbReference type="Proteomes" id="UP000622317"/>
    </source>
</evidence>
<accession>A0A927IH55</accession>
<evidence type="ECO:0000256" key="13">
    <source>
        <dbReference type="SAM" id="MobiDB-lite"/>
    </source>
</evidence>
<dbReference type="GO" id="GO:0005737">
    <property type="term" value="C:cytoplasm"/>
    <property type="evidence" value="ECO:0007669"/>
    <property type="project" value="UniProtKB-SubCell"/>
</dbReference>
<feature type="domain" description="Polymerase/histidinol phosphatase N-terminal" evidence="14">
    <location>
        <begin position="5"/>
        <end position="72"/>
    </location>
</feature>
<dbReference type="InterPro" id="IPR003141">
    <property type="entry name" value="Pol/His_phosphatase_N"/>
</dbReference>
<dbReference type="InterPro" id="IPR029460">
    <property type="entry name" value="DNAPol_HHH"/>
</dbReference>
<reference evidence="15" key="1">
    <citation type="submission" date="2020-09" db="EMBL/GenBank/DDBJ databases">
        <title>Pelagicoccus enzymogenes sp. nov. with an EPS production, isolated from marine sediment.</title>
        <authorList>
            <person name="Feng X."/>
        </authorList>
    </citation>
    <scope>NUCLEOTIDE SEQUENCE</scope>
    <source>
        <strain evidence="15">NFK12</strain>
    </source>
</reference>
<dbReference type="Gene3D" id="1.10.150.870">
    <property type="match status" value="1"/>
</dbReference>
<dbReference type="GO" id="GO:0003887">
    <property type="term" value="F:DNA-directed DNA polymerase activity"/>
    <property type="evidence" value="ECO:0007669"/>
    <property type="project" value="UniProtKB-KW"/>
</dbReference>
<dbReference type="InterPro" id="IPR004805">
    <property type="entry name" value="DnaE2/DnaE/PolC"/>
</dbReference>
<dbReference type="SMART" id="SM00481">
    <property type="entry name" value="POLIIIAc"/>
    <property type="match status" value="1"/>
</dbReference>
<evidence type="ECO:0000256" key="11">
    <source>
        <dbReference type="ARBA" id="ARBA00023204"/>
    </source>
</evidence>
<name>A0A927IH55_9BACT</name>
<evidence type="ECO:0000256" key="3">
    <source>
        <dbReference type="ARBA" id="ARBA00012417"/>
    </source>
</evidence>
<dbReference type="InterPro" id="IPR040982">
    <property type="entry name" value="DNA_pol3_finger"/>
</dbReference>
<comment type="subcellular location">
    <subcellularLocation>
        <location evidence="1">Cytoplasm</location>
    </subcellularLocation>
</comment>
<dbReference type="PANTHER" id="PTHR32294">
    <property type="entry name" value="DNA POLYMERASE III SUBUNIT ALPHA"/>
    <property type="match status" value="1"/>
</dbReference>
<keyword evidence="6 15" id="KW-0808">Transferase</keyword>
<dbReference type="InterPro" id="IPR023073">
    <property type="entry name" value="DnaE2"/>
</dbReference>
<dbReference type="PANTHER" id="PTHR32294:SF4">
    <property type="entry name" value="ERROR-PRONE DNA POLYMERASE"/>
    <property type="match status" value="1"/>
</dbReference>
<evidence type="ECO:0000313" key="15">
    <source>
        <dbReference type="EMBL" id="MBD5781902.1"/>
    </source>
</evidence>
<dbReference type="InterPro" id="IPR004365">
    <property type="entry name" value="NA-bd_OB_tRNA"/>
</dbReference>
<dbReference type="GO" id="GO:0008408">
    <property type="term" value="F:3'-5' exonuclease activity"/>
    <property type="evidence" value="ECO:0007669"/>
    <property type="project" value="InterPro"/>
</dbReference>
<evidence type="ECO:0000256" key="2">
    <source>
        <dbReference type="ARBA" id="ARBA00007391"/>
    </source>
</evidence>
<keyword evidence="7 15" id="KW-0548">Nucleotidyltransferase</keyword>
<dbReference type="RefSeq" id="WP_191618980.1">
    <property type="nucleotide sequence ID" value="NZ_JACYFG010000051.1"/>
</dbReference>
<keyword evidence="9" id="KW-0227">DNA damage</keyword>
<evidence type="ECO:0000256" key="12">
    <source>
        <dbReference type="ARBA" id="ARBA00049244"/>
    </source>
</evidence>
<evidence type="ECO:0000256" key="10">
    <source>
        <dbReference type="ARBA" id="ARBA00022932"/>
    </source>
</evidence>
<dbReference type="EMBL" id="JACYFG010000051">
    <property type="protein sequence ID" value="MBD5781902.1"/>
    <property type="molecule type" value="Genomic_DNA"/>
</dbReference>
<dbReference type="GO" id="GO:0006260">
    <property type="term" value="P:DNA replication"/>
    <property type="evidence" value="ECO:0007669"/>
    <property type="project" value="UniProtKB-KW"/>
</dbReference>
<evidence type="ECO:0000259" key="14">
    <source>
        <dbReference type="SMART" id="SM00481"/>
    </source>
</evidence>
<organism evidence="15 16">
    <name type="scientific">Pelagicoccus enzymogenes</name>
    <dbReference type="NCBI Taxonomy" id="2773457"/>
    <lineage>
        <taxon>Bacteria</taxon>
        <taxon>Pseudomonadati</taxon>
        <taxon>Verrucomicrobiota</taxon>
        <taxon>Opitutia</taxon>
        <taxon>Puniceicoccales</taxon>
        <taxon>Pelagicoccaceae</taxon>
        <taxon>Pelagicoccus</taxon>
    </lineage>
</organism>
<feature type="region of interest" description="Disordered" evidence="13">
    <location>
        <begin position="844"/>
        <end position="864"/>
    </location>
</feature>
<keyword evidence="11" id="KW-0234">DNA repair</keyword>
<dbReference type="Gene3D" id="3.20.20.140">
    <property type="entry name" value="Metal-dependent hydrolases"/>
    <property type="match status" value="1"/>
</dbReference>
<dbReference type="Pfam" id="PF14579">
    <property type="entry name" value="HHH_6"/>
    <property type="match status" value="1"/>
</dbReference>
<dbReference type="Pfam" id="PF17657">
    <property type="entry name" value="DNA_pol3_finger"/>
    <property type="match status" value="1"/>
</dbReference>
<dbReference type="InterPro" id="IPR011708">
    <property type="entry name" value="DNA_pol3_alpha_NTPase_dom"/>
</dbReference>
<dbReference type="NCBIfam" id="TIGR00594">
    <property type="entry name" value="polc"/>
    <property type="match status" value="1"/>
</dbReference>
<dbReference type="EC" id="2.7.7.7" evidence="3"/>
<evidence type="ECO:0000256" key="4">
    <source>
        <dbReference type="ARBA" id="ARBA00017273"/>
    </source>
</evidence>
<dbReference type="InterPro" id="IPR004013">
    <property type="entry name" value="PHP_dom"/>
</dbReference>
<dbReference type="CDD" id="cd04485">
    <property type="entry name" value="DnaE_OBF"/>
    <property type="match status" value="1"/>
</dbReference>
<evidence type="ECO:0000256" key="6">
    <source>
        <dbReference type="ARBA" id="ARBA00022679"/>
    </source>
</evidence>
<dbReference type="Proteomes" id="UP000622317">
    <property type="component" value="Unassembled WGS sequence"/>
</dbReference>
<proteinExistence type="inferred from homology"/>
<evidence type="ECO:0000256" key="8">
    <source>
        <dbReference type="ARBA" id="ARBA00022705"/>
    </source>
</evidence>
<dbReference type="NCBIfam" id="NF004225">
    <property type="entry name" value="PRK05672.1"/>
    <property type="match status" value="1"/>
</dbReference>
<evidence type="ECO:0000256" key="7">
    <source>
        <dbReference type="ARBA" id="ARBA00022695"/>
    </source>
</evidence>
<dbReference type="GO" id="GO:0003676">
    <property type="term" value="F:nucleic acid binding"/>
    <property type="evidence" value="ECO:0007669"/>
    <property type="project" value="InterPro"/>
</dbReference>
<dbReference type="InterPro" id="IPR016195">
    <property type="entry name" value="Pol/histidinol_Pase-like"/>
</dbReference>
<comment type="similarity">
    <text evidence="2">Belongs to the DNA polymerase type-C family. DnaE2 subfamily.</text>
</comment>
<comment type="caution">
    <text evidence="15">The sequence shown here is derived from an EMBL/GenBank/DDBJ whole genome shotgun (WGS) entry which is preliminary data.</text>
</comment>
<keyword evidence="10" id="KW-0239">DNA-directed DNA polymerase</keyword>
<keyword evidence="16" id="KW-1185">Reference proteome</keyword>
<dbReference type="AlphaFoldDB" id="A0A927IH55"/>